<protein>
    <submittedName>
        <fullName evidence="2">Uncharacterized protein</fullName>
    </submittedName>
</protein>
<feature type="compositionally biased region" description="Basic residues" evidence="1">
    <location>
        <begin position="927"/>
        <end position="937"/>
    </location>
</feature>
<feature type="compositionally biased region" description="Low complexity" evidence="1">
    <location>
        <begin position="1208"/>
        <end position="1230"/>
    </location>
</feature>
<feature type="region of interest" description="Disordered" evidence="1">
    <location>
        <begin position="1274"/>
        <end position="1416"/>
    </location>
</feature>
<organism evidence="2 4">
    <name type="scientific">Neospora caninum (strain Liverpool)</name>
    <dbReference type="NCBI Taxonomy" id="572307"/>
    <lineage>
        <taxon>Eukaryota</taxon>
        <taxon>Sar</taxon>
        <taxon>Alveolata</taxon>
        <taxon>Apicomplexa</taxon>
        <taxon>Conoidasida</taxon>
        <taxon>Coccidia</taxon>
        <taxon>Eucoccidiorida</taxon>
        <taxon>Eimeriorina</taxon>
        <taxon>Sarcocystidae</taxon>
        <taxon>Neospora</taxon>
    </lineage>
</organism>
<feature type="compositionally biased region" description="Basic and acidic residues" evidence="1">
    <location>
        <begin position="265"/>
        <end position="281"/>
    </location>
</feature>
<dbReference type="EMBL" id="LN714486">
    <property type="protein sequence ID" value="CEL69871.1"/>
    <property type="molecule type" value="Genomic_DNA"/>
</dbReference>
<feature type="region of interest" description="Disordered" evidence="1">
    <location>
        <begin position="827"/>
        <end position="1247"/>
    </location>
</feature>
<dbReference type="RefSeq" id="XP_003885173.1">
    <property type="nucleotide sequence ID" value="XM_003885124.1"/>
</dbReference>
<gene>
    <name evidence="3" type="ORF">BN1204_055700</name>
    <name evidence="2" type="ORF">NCLIV_055700</name>
</gene>
<name>F0VN49_NEOCL</name>
<evidence type="ECO:0000313" key="2">
    <source>
        <dbReference type="EMBL" id="CBZ55145.1"/>
    </source>
</evidence>
<evidence type="ECO:0000313" key="4">
    <source>
        <dbReference type="Proteomes" id="UP000007494"/>
    </source>
</evidence>
<feature type="region of interest" description="Disordered" evidence="1">
    <location>
        <begin position="1517"/>
        <end position="1587"/>
    </location>
</feature>
<evidence type="ECO:0000313" key="3">
    <source>
        <dbReference type="EMBL" id="CEL69871.1"/>
    </source>
</evidence>
<feature type="region of interest" description="Disordered" evidence="1">
    <location>
        <begin position="1608"/>
        <end position="1765"/>
    </location>
</feature>
<feature type="compositionally biased region" description="Acidic residues" evidence="1">
    <location>
        <begin position="1557"/>
        <end position="1583"/>
    </location>
</feature>
<reference evidence="2" key="1">
    <citation type="submission" date="2011-02" db="EMBL/GenBank/DDBJ databases">
        <authorList>
            <person name="Aslett M."/>
        </authorList>
    </citation>
    <scope>NUCLEOTIDE SEQUENCE</scope>
    <source>
        <strain evidence="2">Liverpool</strain>
    </source>
</reference>
<feature type="compositionally biased region" description="Basic residues" evidence="1">
    <location>
        <begin position="250"/>
        <end position="262"/>
    </location>
</feature>
<feature type="compositionally biased region" description="Acidic residues" evidence="1">
    <location>
        <begin position="1364"/>
        <end position="1373"/>
    </location>
</feature>
<dbReference type="GeneID" id="13446860"/>
<feature type="compositionally biased region" description="Basic and acidic residues" evidence="1">
    <location>
        <begin position="1129"/>
        <end position="1149"/>
    </location>
</feature>
<feature type="compositionally biased region" description="Low complexity" evidence="1">
    <location>
        <begin position="856"/>
        <end position="892"/>
    </location>
</feature>
<feature type="region of interest" description="Disordered" evidence="1">
    <location>
        <begin position="1803"/>
        <end position="1863"/>
    </location>
</feature>
<dbReference type="OrthoDB" id="348279at2759"/>
<feature type="compositionally biased region" description="Basic and acidic residues" evidence="1">
    <location>
        <begin position="1036"/>
        <end position="1122"/>
    </location>
</feature>
<dbReference type="InParanoid" id="F0VN49"/>
<dbReference type="VEuPathDB" id="ToxoDB:NCLIV_055700"/>
<proteinExistence type="predicted"/>
<feature type="compositionally biased region" description="Basic and acidic residues" evidence="1">
    <location>
        <begin position="1158"/>
        <end position="1180"/>
    </location>
</feature>
<feature type="region of interest" description="Disordered" evidence="1">
    <location>
        <begin position="489"/>
        <end position="543"/>
    </location>
</feature>
<feature type="region of interest" description="Disordered" evidence="1">
    <location>
        <begin position="1"/>
        <end position="282"/>
    </location>
</feature>
<reference evidence="2" key="2">
    <citation type="submission" date="2011-03" db="EMBL/GenBank/DDBJ databases">
        <title>Comparative genomics and transcriptomics of Neospora caninum and Toxoplasma gondii.</title>
        <authorList>
            <person name="Reid A.J."/>
            <person name="Sohal A."/>
            <person name="Harris D."/>
            <person name="Quail M."/>
            <person name="Sanders M."/>
            <person name="Berriman M."/>
            <person name="Wastling J.M."/>
            <person name="Pain A."/>
        </authorList>
    </citation>
    <scope>NUCLEOTIDE SEQUENCE</scope>
    <source>
        <strain evidence="2">Liverpool</strain>
    </source>
</reference>
<feature type="compositionally biased region" description="Basic and acidic residues" evidence="1">
    <location>
        <begin position="636"/>
        <end position="669"/>
    </location>
</feature>
<feature type="compositionally biased region" description="Basic and acidic residues" evidence="1">
    <location>
        <begin position="1322"/>
        <end position="1354"/>
    </location>
</feature>
<dbReference type="PANTHER" id="PTHR36721">
    <property type="entry name" value="PROLINE-RICH FAMILY PROTEIN"/>
    <property type="match status" value="1"/>
</dbReference>
<feature type="compositionally biased region" description="Basic and acidic residues" evidence="1">
    <location>
        <begin position="1526"/>
        <end position="1538"/>
    </location>
</feature>
<feature type="compositionally biased region" description="Low complexity" evidence="1">
    <location>
        <begin position="32"/>
        <end position="50"/>
    </location>
</feature>
<accession>F0VN49</accession>
<feature type="compositionally biased region" description="Polar residues" evidence="1">
    <location>
        <begin position="915"/>
        <end position="926"/>
    </location>
</feature>
<keyword evidence="4" id="KW-1185">Reference proteome</keyword>
<sequence>MEEDEELSLPNRKTRRLVRPQLDDSDDEEPLSSSSSSSSSASSASSCSWSKGGEGVRRREAEEERERSGDSHGAAHEDDANPVAGASPVAVARKEKKKRWVKRDESEKEESEKEESEKNEHEDAGKDSGLDDWNSFAAEMREGEEESEGEVKRRGKERRKKDKKKRLELLRRKLKQKDGRKKSRKHRKCGSSGDDGSSPDEDSEESASSSDGSVENSATESSASSLLSSSDEDENASGLSDDSSPPGKGCGKRSRRQRRRAGGSRGEKLREDESDGDKQFAEDDETAACTLEDALAWCFDSIVNEEEQGNPFGRKNVSPDDLAFLRRVEHLRWDDELTLGGARPLLEAFDYQTPRPVVTPQVSVLTKEQKAIVFLDFPNEMYKTEYLHLRVFDWKSRRVIVANLLKCAAQQLAAWRDFDSWLQETKRFGATREEKINKMFQCRVAEPRGLRKLQHLLLRAEQCGLVERNKSLSLRRCLNIPASLLAQTDRKQTVPSGGVKAEQEEQAEASPEPAEVKGSQTASDAATPPSVSPLTASASIGSLSSPSASAPFSSFSVLGENGDSLAPPGSDNAFLADAGGLFAGEDLLFNDDDSSLFDGFDLTSRWTASAEAKAPGGWGALKRTVNEGNSNGKTVKSRDQIAKEVEDMKMREKELKRQRRERRDEEKKDARILAMKHQWRELQRIARCTHEGPRFHHPREEEHVKGQEEYTSKFRVFAREELVYIRPPQEVHNKQREALDLYLAQLRRMPQLMEAPHKLKLAAKFGLISLQSSSADALEAPTVKRLKANAPWLAEKDEQEKAWKDLATALGQEPWNVPLHFIPASIQPQWSEKKKQEEEAQKRREEQKEEQRRQELAASALDRPRSRSSSPLKTKLPTPSPSSSSPSSPLSVSKRRHKVCAFSAASPAGPRRGVSSETPSALATPQSKKKHLLRRHSSGSLHNSSSSSPSSSAPSSSSSSAPSSSSSSAPSSSSSSAPSSSAAPSSSSSSSSSSLRSEEVSTQSAGRQEHEMPRISEPNEVEDEQASRDGAMLLEARGEAKEGEKGAKKGEKGAKEGEKGAKEGEKGAKEGEKGAKEGEKGAKEGEKGAKEGEKGAKEGEKGAKEGGVEEGKSPEFCPRDLQTEETAEAPEKLLSSRREDQTTPRRGVREGCPQDEVEERKSGDEGGSVRDTKGDGKEIVAENEDVTMESDKPAEVAPPTLLSLAENRSSASALPSASSSSSSPLRSALSGEGRGSYNKQRGPRQMKLTELFRFTLDRAQKRNRAFPSRADVLLSSLRGREPPRPAFTPSAVLDDDGEELAKQLKRKKKRRLVTDDGEDERGEGQEEGEKEKKPETQEKESSTDRTDSALEREQKKRKVTLPDSQEEEEEQEEADGKTSPGEKEGAHEKKTPPAETFAGRLLDEARRARRKERRRQMKELIRQMTEFEAEENDEELEGDEEYKSALAELRSRLMEPEEDELSDSDEEFLEGLFAAKEDEVFDAEVEDTEAMQRKLRHDLEEREDKIYERLIGRFQKGGENAVELTEAERRELEEEERRRRERLQRKKRGDEHLAGIELDDWLSDDSEDSSPSEAESEEEEDQESLAALSSLSKWSSLDKVPTLASLASASSLASPASLASLSNPSLLVSQCRENAERRKKVLERRKRKAGDREREKGPALGNSRRLSARGEPRKNCALSAHSAATGRRRQRDADMEEEGGVDGKENRRREGEKDGNRVAGLMDKAAPGLASSVSERNEKRDEVGLPPSAAAAHGSKKASVSKQKNLFKSRLSTASAFSAFGVFGSSSHSCSVRFADDDSSFGMRGDFENSLSSRGLPGGVPSRDAAPSWSGSARKSKAEKTERSSHSAGEKKRSTGFAGLLKR</sequence>
<feature type="compositionally biased region" description="Basic residues" evidence="1">
    <location>
        <begin position="1637"/>
        <end position="1649"/>
    </location>
</feature>
<evidence type="ECO:0000256" key="1">
    <source>
        <dbReference type="SAM" id="MobiDB-lite"/>
    </source>
</evidence>
<feature type="compositionally biased region" description="Basic residues" evidence="1">
    <location>
        <begin position="153"/>
        <end position="164"/>
    </location>
</feature>
<feature type="compositionally biased region" description="Basic and acidic residues" evidence="1">
    <location>
        <begin position="54"/>
        <end position="79"/>
    </location>
</feature>
<feature type="compositionally biased region" description="Low complexity" evidence="1">
    <location>
        <begin position="206"/>
        <end position="229"/>
    </location>
</feature>
<dbReference type="Proteomes" id="UP000007494">
    <property type="component" value="Chromosome XI"/>
</dbReference>
<feature type="compositionally biased region" description="Basic residues" evidence="1">
    <location>
        <begin position="1407"/>
        <end position="1416"/>
    </location>
</feature>
<dbReference type="PANTHER" id="PTHR36721:SF15">
    <property type="entry name" value="EN_SPM-LIKE TRANSPOSON PROTEIN"/>
    <property type="match status" value="1"/>
</dbReference>
<feature type="compositionally biased region" description="Basic residues" evidence="1">
    <location>
        <begin position="172"/>
        <end position="189"/>
    </location>
</feature>
<feature type="compositionally biased region" description="Basic and acidic residues" evidence="1">
    <location>
        <begin position="1836"/>
        <end position="1853"/>
    </location>
</feature>
<feature type="compositionally biased region" description="Basic and acidic residues" evidence="1">
    <location>
        <begin position="1374"/>
        <end position="1392"/>
    </location>
</feature>
<feature type="compositionally biased region" description="Basic and acidic residues" evidence="1">
    <location>
        <begin position="1701"/>
        <end position="1716"/>
    </location>
</feature>
<dbReference type="eggNOG" id="ENOG502R01U">
    <property type="taxonomic scope" value="Eukaryota"/>
</dbReference>
<feature type="region of interest" description="Disordered" evidence="1">
    <location>
        <begin position="611"/>
        <end position="669"/>
    </location>
</feature>
<feature type="compositionally biased region" description="Low complexity" evidence="1">
    <location>
        <begin position="1748"/>
        <end position="1762"/>
    </location>
</feature>
<feature type="compositionally biased region" description="Low complexity" evidence="1">
    <location>
        <begin position="1608"/>
        <end position="1627"/>
    </location>
</feature>
<reference evidence="4" key="3">
    <citation type="journal article" date="2012" name="PLoS Pathog.">
        <title>Comparative genomics of the apicomplexan parasites Toxoplasma gondii and Neospora caninum: Coccidia differing in host range and transmission strategy.</title>
        <authorList>
            <person name="Reid A.J."/>
            <person name="Vermont S.J."/>
            <person name="Cotton J.A."/>
            <person name="Harris D."/>
            <person name="Hill-Cawthorne G.A."/>
            <person name="Konen-Waisman S."/>
            <person name="Latham S.M."/>
            <person name="Mourier T."/>
            <person name="Norton R."/>
            <person name="Quail M.A."/>
            <person name="Sanders M."/>
            <person name="Shanmugam D."/>
            <person name="Sohal A."/>
            <person name="Wasmuth J.D."/>
            <person name="Brunk B."/>
            <person name="Grigg M.E."/>
            <person name="Howard J.C."/>
            <person name="Parkinson J."/>
            <person name="Roos D.S."/>
            <person name="Trees A.J."/>
            <person name="Berriman M."/>
            <person name="Pain A."/>
            <person name="Wastling J.M."/>
        </authorList>
    </citation>
    <scope>NUCLEOTIDE SEQUENCE [LARGE SCALE GENOMIC DNA]</scope>
    <source>
        <strain evidence="4">Liverpool</strain>
    </source>
</reference>
<feature type="compositionally biased region" description="Low complexity" evidence="1">
    <location>
        <begin position="944"/>
        <end position="994"/>
    </location>
</feature>
<feature type="compositionally biased region" description="Basic and acidic residues" evidence="1">
    <location>
        <begin position="115"/>
        <end position="129"/>
    </location>
</feature>
<feature type="compositionally biased region" description="Basic and acidic residues" evidence="1">
    <location>
        <begin position="831"/>
        <end position="855"/>
    </location>
</feature>
<reference evidence="3" key="4">
    <citation type="journal article" date="2015" name="PLoS ONE">
        <title>Comprehensive Evaluation of Toxoplasma gondii VEG and Neospora caninum LIV Genomes with Tachyzoite Stage Transcriptome and Proteome Defines Novel Transcript Features.</title>
        <authorList>
            <person name="Ramaprasad A."/>
            <person name="Mourier T."/>
            <person name="Naeem R."/>
            <person name="Malas T.B."/>
            <person name="Moussa E."/>
            <person name="Panigrahi A."/>
            <person name="Vermont S.J."/>
            <person name="Otto T.D."/>
            <person name="Wastling J."/>
            <person name="Pain A."/>
        </authorList>
    </citation>
    <scope>NUCLEOTIDE SEQUENCE</scope>
    <source>
        <strain evidence="3">Liverpool</strain>
    </source>
</reference>
<dbReference type="OMA" id="ENAWKAM"/>
<dbReference type="EMBL" id="FR823392">
    <property type="protein sequence ID" value="CBZ55145.1"/>
    <property type="molecule type" value="Genomic_DNA"/>
</dbReference>